<dbReference type="GO" id="GO:0004721">
    <property type="term" value="F:phosphoprotein phosphatase activity"/>
    <property type="evidence" value="ECO:0007669"/>
    <property type="project" value="UniProtKB-KW"/>
</dbReference>
<dbReference type="InterPro" id="IPR000387">
    <property type="entry name" value="Tyr_Pase_dom"/>
</dbReference>
<keyword evidence="3" id="KW-0904">Protein phosphatase</keyword>
<sequence length="214" mass="25006">MNYVRIGRLKVAKRAMERVAAIESPFGRFSQVLPYLFLTGVDGIREENIRRYRITCIVNTTVEVDNVHFPNVENFRIALHDRPEENIVKHFDAFADKIEEVHRKNGIIVVHCFAGCSRSATVVIAYLMKYKRMTLREAFYFVRDKRSIIRPNCGFFEQLIAYEKRLFGKTTVKMVLLKGLDGFEIWIPDVYADDHKGFFLFTAFSKHERNGKSK</sequence>
<dbReference type="Pfam" id="PF00782">
    <property type="entry name" value="DSPc"/>
    <property type="match status" value="1"/>
</dbReference>
<dbReference type="InterPro" id="IPR020422">
    <property type="entry name" value="TYR_PHOSPHATASE_DUAL_dom"/>
</dbReference>
<evidence type="ECO:0000256" key="2">
    <source>
        <dbReference type="ARBA" id="ARBA00022801"/>
    </source>
</evidence>
<dbReference type="InterPro" id="IPR052103">
    <property type="entry name" value="Dual_spec_Phospatases"/>
</dbReference>
<reference evidence="6 7" key="1">
    <citation type="journal article" date="2018" name="Gigascience">
        <title>Genomes of trombidid mites reveal novel predicted allergens and laterally-transferred genes associated with secondary metabolism.</title>
        <authorList>
            <person name="Dong X."/>
            <person name="Chaisiri K."/>
            <person name="Xia D."/>
            <person name="Armstrong S.D."/>
            <person name="Fang Y."/>
            <person name="Donnelly M.J."/>
            <person name="Kadowaki T."/>
            <person name="McGarry J.W."/>
            <person name="Darby A.C."/>
            <person name="Makepeace B.L."/>
        </authorList>
    </citation>
    <scope>NUCLEOTIDE SEQUENCE [LARGE SCALE GENOMIC DNA]</scope>
    <source>
        <strain evidence="6">UoL-WK</strain>
    </source>
</reference>
<accession>A0A443QFB0</accession>
<dbReference type="AlphaFoldDB" id="A0A443QFB0"/>
<dbReference type="CDD" id="cd14514">
    <property type="entry name" value="DUSP14-like"/>
    <property type="match status" value="1"/>
</dbReference>
<dbReference type="InterPro" id="IPR016130">
    <property type="entry name" value="Tyr_Pase_AS"/>
</dbReference>
<dbReference type="Gene3D" id="3.90.190.10">
    <property type="entry name" value="Protein tyrosine phosphatase superfamily"/>
    <property type="match status" value="1"/>
</dbReference>
<evidence type="ECO:0000259" key="4">
    <source>
        <dbReference type="PROSITE" id="PS50054"/>
    </source>
</evidence>
<gene>
    <name evidence="6" type="ORF">B4U79_02188</name>
</gene>
<feature type="domain" description="Tyrosine-protein phosphatase" evidence="4">
    <location>
        <begin position="28"/>
        <end position="168"/>
    </location>
</feature>
<keyword evidence="2" id="KW-0378">Hydrolase</keyword>
<protein>
    <submittedName>
        <fullName evidence="6">Dual specificity protein phosphatase 14-like protein</fullName>
    </submittedName>
</protein>
<feature type="domain" description="Tyrosine specific protein phosphatases" evidence="5">
    <location>
        <begin position="92"/>
        <end position="146"/>
    </location>
</feature>
<dbReference type="InterPro" id="IPR029021">
    <property type="entry name" value="Prot-tyrosine_phosphatase-like"/>
</dbReference>
<proteinExistence type="inferred from homology"/>
<comment type="caution">
    <text evidence="6">The sequence shown here is derived from an EMBL/GenBank/DDBJ whole genome shotgun (WGS) entry which is preliminary data.</text>
</comment>
<dbReference type="OrthoDB" id="285418at2759"/>
<organism evidence="6 7">
    <name type="scientific">Dinothrombium tinctorium</name>
    <dbReference type="NCBI Taxonomy" id="1965070"/>
    <lineage>
        <taxon>Eukaryota</taxon>
        <taxon>Metazoa</taxon>
        <taxon>Ecdysozoa</taxon>
        <taxon>Arthropoda</taxon>
        <taxon>Chelicerata</taxon>
        <taxon>Arachnida</taxon>
        <taxon>Acari</taxon>
        <taxon>Acariformes</taxon>
        <taxon>Trombidiformes</taxon>
        <taxon>Prostigmata</taxon>
        <taxon>Anystina</taxon>
        <taxon>Parasitengona</taxon>
        <taxon>Trombidioidea</taxon>
        <taxon>Trombidiidae</taxon>
        <taxon>Dinothrombium</taxon>
    </lineage>
</organism>
<dbReference type="EMBL" id="NCKU01008746">
    <property type="protein sequence ID" value="RWS01708.1"/>
    <property type="molecule type" value="Genomic_DNA"/>
</dbReference>
<evidence type="ECO:0000256" key="1">
    <source>
        <dbReference type="ARBA" id="ARBA00008601"/>
    </source>
</evidence>
<dbReference type="STRING" id="1965070.A0A443QFB0"/>
<evidence type="ECO:0000313" key="7">
    <source>
        <dbReference type="Proteomes" id="UP000285301"/>
    </source>
</evidence>
<dbReference type="PROSITE" id="PS50054">
    <property type="entry name" value="TYR_PHOSPHATASE_DUAL"/>
    <property type="match status" value="1"/>
</dbReference>
<dbReference type="GO" id="GO:0005737">
    <property type="term" value="C:cytoplasm"/>
    <property type="evidence" value="ECO:0007669"/>
    <property type="project" value="TreeGrafter"/>
</dbReference>
<dbReference type="Proteomes" id="UP000285301">
    <property type="component" value="Unassembled WGS sequence"/>
</dbReference>
<evidence type="ECO:0000259" key="5">
    <source>
        <dbReference type="PROSITE" id="PS50056"/>
    </source>
</evidence>
<keyword evidence="7" id="KW-1185">Reference proteome</keyword>
<evidence type="ECO:0000256" key="3">
    <source>
        <dbReference type="ARBA" id="ARBA00022912"/>
    </source>
</evidence>
<name>A0A443QFB0_9ACAR</name>
<dbReference type="PROSITE" id="PS50056">
    <property type="entry name" value="TYR_PHOSPHATASE_2"/>
    <property type="match status" value="1"/>
</dbReference>
<dbReference type="SUPFAM" id="SSF52799">
    <property type="entry name" value="(Phosphotyrosine protein) phosphatases II"/>
    <property type="match status" value="1"/>
</dbReference>
<dbReference type="SMART" id="SM00195">
    <property type="entry name" value="DSPc"/>
    <property type="match status" value="1"/>
</dbReference>
<dbReference type="PANTHER" id="PTHR45961">
    <property type="entry name" value="IP21249P"/>
    <property type="match status" value="1"/>
</dbReference>
<evidence type="ECO:0000313" key="6">
    <source>
        <dbReference type="EMBL" id="RWS01708.1"/>
    </source>
</evidence>
<dbReference type="PANTHER" id="PTHR45961:SF6">
    <property type="entry name" value="IP21249P"/>
    <property type="match status" value="1"/>
</dbReference>
<comment type="similarity">
    <text evidence="1">Belongs to the protein-tyrosine phosphatase family. Non-receptor class dual specificity subfamily.</text>
</comment>
<dbReference type="InterPro" id="IPR000340">
    <property type="entry name" value="Dual-sp_phosphatase_cat-dom"/>
</dbReference>
<dbReference type="PROSITE" id="PS00383">
    <property type="entry name" value="TYR_PHOSPHATASE_1"/>
    <property type="match status" value="1"/>
</dbReference>